<proteinExistence type="predicted"/>
<reference evidence="1 2" key="1">
    <citation type="submission" date="2021-06" db="EMBL/GenBank/DDBJ databases">
        <title>Caerostris darwini draft genome.</title>
        <authorList>
            <person name="Kono N."/>
            <person name="Arakawa K."/>
        </authorList>
    </citation>
    <scope>NUCLEOTIDE SEQUENCE [LARGE SCALE GENOMIC DNA]</scope>
</reference>
<keyword evidence="2" id="KW-1185">Reference proteome</keyword>
<organism evidence="1 2">
    <name type="scientific">Caerostris darwini</name>
    <dbReference type="NCBI Taxonomy" id="1538125"/>
    <lineage>
        <taxon>Eukaryota</taxon>
        <taxon>Metazoa</taxon>
        <taxon>Ecdysozoa</taxon>
        <taxon>Arthropoda</taxon>
        <taxon>Chelicerata</taxon>
        <taxon>Arachnida</taxon>
        <taxon>Araneae</taxon>
        <taxon>Araneomorphae</taxon>
        <taxon>Entelegynae</taxon>
        <taxon>Araneoidea</taxon>
        <taxon>Araneidae</taxon>
        <taxon>Caerostris</taxon>
    </lineage>
</organism>
<name>A0AAV4W9R5_9ARAC</name>
<evidence type="ECO:0000313" key="1">
    <source>
        <dbReference type="EMBL" id="GIY78988.1"/>
    </source>
</evidence>
<sequence>MTVERQTKTFATIVQRVPQQALSPVTASGNQHDQSVLNIDDNAKDSFGKVLFILKEFITVFNSLGDIENPYNRFKNCTTDLEINRHNQISLG</sequence>
<dbReference type="AlphaFoldDB" id="A0AAV4W9R5"/>
<dbReference type="Proteomes" id="UP001054837">
    <property type="component" value="Unassembled WGS sequence"/>
</dbReference>
<evidence type="ECO:0000313" key="2">
    <source>
        <dbReference type="Proteomes" id="UP001054837"/>
    </source>
</evidence>
<accession>A0AAV4W9R5</accession>
<comment type="caution">
    <text evidence="1">The sequence shown here is derived from an EMBL/GenBank/DDBJ whole genome shotgun (WGS) entry which is preliminary data.</text>
</comment>
<protein>
    <submittedName>
        <fullName evidence="1">Uncharacterized protein</fullName>
    </submittedName>
</protein>
<dbReference type="EMBL" id="BPLQ01014300">
    <property type="protein sequence ID" value="GIY78988.1"/>
    <property type="molecule type" value="Genomic_DNA"/>
</dbReference>
<gene>
    <name evidence="1" type="ORF">CDAR_470921</name>
</gene>